<reference evidence="4 5" key="1">
    <citation type="submission" date="2019-06" db="EMBL/GenBank/DDBJ databases">
        <title>Draft genome sequences of 15 bacterial species constituting the stable defined intestinal microbiota of the GM15 gnotobiotic mouse model.</title>
        <authorList>
            <person name="Elie C."/>
            <person name="Mathieu A."/>
            <person name="Saliou A."/>
            <person name="Darnaud M."/>
            <person name="Leulier F."/>
            <person name="Tamellini A."/>
        </authorList>
    </citation>
    <scope>NUCLEOTIDE SEQUENCE [LARGE SCALE GENOMIC DNA]</scope>
    <source>
        <strain evidence="4 5">JM4-15</strain>
    </source>
</reference>
<dbReference type="RefSeq" id="WP_162221988.1">
    <property type="nucleotide sequence ID" value="NZ_JANJZM010000020.1"/>
</dbReference>
<keyword evidence="2" id="KW-1133">Transmembrane helix</keyword>
<proteinExistence type="predicted"/>
<feature type="transmembrane region" description="Helical" evidence="2">
    <location>
        <begin position="287"/>
        <end position="307"/>
    </location>
</feature>
<sequence length="311" mass="33170">MKRKTITHAARLLCVLALAMSLTTAAFAADPPEPAQPSPCYPTAVTRSEDGGEIRKMYDLGPEDDPAGIPRSDFEQEGYHYTLTDLLKQELPANESRQHTETVSVPSQSKDMGAVLALLPQTKEFITEDGLAGTLALKLDTVKVEVAGYGSSTKSVTATRTYPGLADQDTQYIPKSITDNGHSLTLQTVNWQTEGDGHFTAVATYSGSATSSYVKGYTVTADYAGTVSRINLNKIRYVAIFEGTALEPAPTEEPGDTSDPGLTDPTAPVDPADPTGQDAPTGEKNSVLPVVAVVVVVLLGGGVFYFIKRRR</sequence>
<name>A0A845T2K2_9FIRM</name>
<feature type="region of interest" description="Disordered" evidence="1">
    <location>
        <begin position="246"/>
        <end position="283"/>
    </location>
</feature>
<feature type="region of interest" description="Disordered" evidence="1">
    <location>
        <begin position="29"/>
        <end position="48"/>
    </location>
</feature>
<keyword evidence="2" id="KW-0812">Transmembrane</keyword>
<comment type="caution">
    <text evidence="4">The sequence shown here is derived from an EMBL/GenBank/DDBJ whole genome shotgun (WGS) entry which is preliminary data.</text>
</comment>
<evidence type="ECO:0000256" key="1">
    <source>
        <dbReference type="SAM" id="MobiDB-lite"/>
    </source>
</evidence>
<dbReference type="AlphaFoldDB" id="A0A845T2K2"/>
<feature type="chain" id="PRO_5032633808" evidence="3">
    <location>
        <begin position="29"/>
        <end position="311"/>
    </location>
</feature>
<dbReference type="Proteomes" id="UP000462501">
    <property type="component" value="Unassembled WGS sequence"/>
</dbReference>
<feature type="compositionally biased region" description="Pro residues" evidence="1">
    <location>
        <begin position="31"/>
        <end position="40"/>
    </location>
</feature>
<evidence type="ECO:0000313" key="5">
    <source>
        <dbReference type="Proteomes" id="UP000462501"/>
    </source>
</evidence>
<organism evidence="4 5">
    <name type="scientific">Anaerotruncus colihominis</name>
    <dbReference type="NCBI Taxonomy" id="169435"/>
    <lineage>
        <taxon>Bacteria</taxon>
        <taxon>Bacillati</taxon>
        <taxon>Bacillota</taxon>
        <taxon>Clostridia</taxon>
        <taxon>Eubacteriales</taxon>
        <taxon>Oscillospiraceae</taxon>
        <taxon>Anaerotruncus</taxon>
    </lineage>
</organism>
<keyword evidence="3" id="KW-0732">Signal</keyword>
<dbReference type="NCBIfam" id="TIGR01167">
    <property type="entry name" value="LPXTG_anchor"/>
    <property type="match status" value="1"/>
</dbReference>
<dbReference type="EMBL" id="VIQT01000024">
    <property type="protein sequence ID" value="NDO40722.1"/>
    <property type="molecule type" value="Genomic_DNA"/>
</dbReference>
<keyword evidence="2" id="KW-0472">Membrane</keyword>
<protein>
    <submittedName>
        <fullName evidence="4">LPXTG cell wall anchor domain-containing protein</fullName>
    </submittedName>
</protein>
<accession>A0A845T2K2</accession>
<gene>
    <name evidence="4" type="ORF">FMM72_16145</name>
</gene>
<evidence type="ECO:0000313" key="4">
    <source>
        <dbReference type="EMBL" id="NDO40722.1"/>
    </source>
</evidence>
<evidence type="ECO:0000256" key="2">
    <source>
        <dbReference type="SAM" id="Phobius"/>
    </source>
</evidence>
<feature type="signal peptide" evidence="3">
    <location>
        <begin position="1"/>
        <end position="28"/>
    </location>
</feature>
<feature type="compositionally biased region" description="Low complexity" evidence="1">
    <location>
        <begin position="263"/>
        <end position="275"/>
    </location>
</feature>
<evidence type="ECO:0000256" key="3">
    <source>
        <dbReference type="SAM" id="SignalP"/>
    </source>
</evidence>